<dbReference type="GO" id="GO:0032039">
    <property type="term" value="C:integrator complex"/>
    <property type="evidence" value="ECO:0007669"/>
    <property type="project" value="InterPro"/>
</dbReference>
<reference evidence="6 7" key="1">
    <citation type="submission" date="2021-06" db="EMBL/GenBank/DDBJ databases">
        <title>Caerostris darwini draft genome.</title>
        <authorList>
            <person name="Kono N."/>
            <person name="Arakawa K."/>
        </authorList>
    </citation>
    <scope>NUCLEOTIDE SEQUENCE [LARGE SCALE GENOMIC DNA]</scope>
</reference>
<sequence length="679" mass="81477">MASNSEDLNSSDKSQNEREEKERHLWSEIRNNSGELSQNWLKIARDTYPQNSSFLYESYQRAYARNDLEESSKYLGQLIEISIETVNQEVKKIAEALCSESNSFMTKIFEQLPEDTKYKVMLNVIRKNVTSVIEYCESMFVFLKKIPYPKYVKHAYDIMEILILEEKLCNFNDPINRFRMISVCQVFPLIIQMSQVDMRNERDFYFLQQAVEFYVSCIFKPPTAQNEEIIKSLHFCRERPFDSWRPLLKLLQEIAIRYKWSIPEMHASYDNKTRGYDLYKCLKFRSNLLQCMIHKKYAKFENRQHCEEAFFTICLAFFYHFYKFASCIYPQNKPNFHHGRCSYFLLDGNPTCQTKFPENFENELVLAEIRNICIGKLTSRKVSFKIISSFLKAVDYYEMLHIGYIFPRFRDICNNINIKAWPIFSEFYLNYLYYNGNYRPMLFILGKEHSEDLHDKIKCYLQRANCHFMMNNFKRGLDNLIYAICELPMLSSSTLVEDDMQMLHSMMSKYDERSLYFLNCDSNEVFPYCISVLLKVFKFRQNIIDTHHDMRLGFMLVLMQYDLENEKDTLNMIIEKIKIKRSFVFKRFLHYIVHATMLEELHQLITYEDGSIDLRILPDNVINYEGGRKIRITRKYLQYELKEAFKNQMCRAGENKENLLIDFVRKERKNFMLSLRPFF</sequence>
<name>A0AAV4T7L1_9ARAC</name>
<organism evidence="6 7">
    <name type="scientific">Caerostris darwini</name>
    <dbReference type="NCBI Taxonomy" id="1538125"/>
    <lineage>
        <taxon>Eukaryota</taxon>
        <taxon>Metazoa</taxon>
        <taxon>Ecdysozoa</taxon>
        <taxon>Arthropoda</taxon>
        <taxon>Chelicerata</taxon>
        <taxon>Arachnida</taxon>
        <taxon>Araneae</taxon>
        <taxon>Araneomorphae</taxon>
        <taxon>Entelegynae</taxon>
        <taxon>Araneoidea</taxon>
        <taxon>Araneidae</taxon>
        <taxon>Caerostris</taxon>
    </lineage>
</organism>
<comment type="subcellular location">
    <subcellularLocation>
        <location evidence="1">Nucleus</location>
    </subcellularLocation>
</comment>
<evidence type="ECO:0000256" key="1">
    <source>
        <dbReference type="ARBA" id="ARBA00004123"/>
    </source>
</evidence>
<evidence type="ECO:0000256" key="2">
    <source>
        <dbReference type="ARBA" id="ARBA00010391"/>
    </source>
</evidence>
<keyword evidence="7" id="KW-1185">Reference proteome</keyword>
<dbReference type="Pfam" id="PF21045">
    <property type="entry name" value="INT10"/>
    <property type="match status" value="2"/>
</dbReference>
<dbReference type="Proteomes" id="UP001054837">
    <property type="component" value="Unassembled WGS sequence"/>
</dbReference>
<gene>
    <name evidence="6" type="primary">ints10_2</name>
    <name evidence="6" type="ORF">CDAR_532251</name>
</gene>
<protein>
    <recommendedName>
        <fullName evidence="3">Integrator complex subunit 10</fullName>
    </recommendedName>
</protein>
<keyword evidence="4" id="KW-0539">Nucleus</keyword>
<feature type="compositionally biased region" description="Basic and acidic residues" evidence="5">
    <location>
        <begin position="14"/>
        <end position="24"/>
    </location>
</feature>
<evidence type="ECO:0000313" key="7">
    <source>
        <dbReference type="Proteomes" id="UP001054837"/>
    </source>
</evidence>
<comment type="similarity">
    <text evidence="2">Belongs to the Integrator subunit 10 family.</text>
</comment>
<dbReference type="EMBL" id="BPLQ01009056">
    <property type="protein sequence ID" value="GIY41407.1"/>
    <property type="molecule type" value="Genomic_DNA"/>
</dbReference>
<dbReference type="InterPro" id="IPR026164">
    <property type="entry name" value="Int_cplx_su10"/>
</dbReference>
<feature type="compositionally biased region" description="Polar residues" evidence="5">
    <location>
        <begin position="1"/>
        <end position="13"/>
    </location>
</feature>
<evidence type="ECO:0000256" key="3">
    <source>
        <dbReference type="ARBA" id="ARBA00016811"/>
    </source>
</evidence>
<evidence type="ECO:0000256" key="5">
    <source>
        <dbReference type="SAM" id="MobiDB-lite"/>
    </source>
</evidence>
<dbReference type="PANTHER" id="PTHR16055">
    <property type="entry name" value="INTEGRATOR COMPLEX SUBUNIT 10"/>
    <property type="match status" value="1"/>
</dbReference>
<feature type="region of interest" description="Disordered" evidence="5">
    <location>
        <begin position="1"/>
        <end position="24"/>
    </location>
</feature>
<dbReference type="GO" id="GO:0016180">
    <property type="term" value="P:snRNA processing"/>
    <property type="evidence" value="ECO:0007669"/>
    <property type="project" value="InterPro"/>
</dbReference>
<comment type="caution">
    <text evidence="6">The sequence shown here is derived from an EMBL/GenBank/DDBJ whole genome shotgun (WGS) entry which is preliminary data.</text>
</comment>
<dbReference type="AlphaFoldDB" id="A0AAV4T7L1"/>
<evidence type="ECO:0000313" key="6">
    <source>
        <dbReference type="EMBL" id="GIY41407.1"/>
    </source>
</evidence>
<evidence type="ECO:0000256" key="4">
    <source>
        <dbReference type="ARBA" id="ARBA00023242"/>
    </source>
</evidence>
<proteinExistence type="inferred from homology"/>
<accession>A0AAV4T7L1</accession>
<dbReference type="PANTHER" id="PTHR16055:SF2">
    <property type="entry name" value="INTEGRATOR COMPLEX SUBUNIT 10"/>
    <property type="match status" value="1"/>
</dbReference>